<evidence type="ECO:0000313" key="3">
    <source>
        <dbReference type="Proteomes" id="UP000006465"/>
    </source>
</evidence>
<dbReference type="RefSeq" id="WP_014367807.1">
    <property type="nucleotide sequence ID" value="NC_017945.3"/>
</dbReference>
<dbReference type="KEGG" id="coe:CP258_10345"/>
<dbReference type="NCBIfam" id="TIGR03491">
    <property type="entry name" value="TM0106 family RecB-like putative nuclease"/>
    <property type="match status" value="1"/>
</dbReference>
<dbReference type="InterPro" id="IPR019993">
    <property type="entry name" value="RecB_nuclease_TM0106_put"/>
</dbReference>
<dbReference type="InterPro" id="IPR038720">
    <property type="entry name" value="YprB_RNase_H-like_dom"/>
</dbReference>
<organism evidence="2 3">
    <name type="scientific">Corynebacterium pseudotuberculosis 258</name>
    <dbReference type="NCBI Taxonomy" id="1168865"/>
    <lineage>
        <taxon>Bacteria</taxon>
        <taxon>Bacillati</taxon>
        <taxon>Actinomycetota</taxon>
        <taxon>Actinomycetes</taxon>
        <taxon>Mycobacteriales</taxon>
        <taxon>Corynebacteriaceae</taxon>
        <taxon>Corynebacterium</taxon>
    </lineage>
</organism>
<dbReference type="AlphaFoldDB" id="A0AAU8PUE2"/>
<protein>
    <submittedName>
        <fullName evidence="2">TM0106 family RecB-like putative nuclease</fullName>
    </submittedName>
</protein>
<gene>
    <name evidence="2" type="ORF">CP258_10345</name>
</gene>
<dbReference type="EMBL" id="CP003540">
    <property type="protein sequence ID" value="AFK17635.2"/>
    <property type="molecule type" value="Genomic_DNA"/>
</dbReference>
<dbReference type="Pfam" id="PF13482">
    <property type="entry name" value="RNase_H_2"/>
    <property type="match status" value="1"/>
</dbReference>
<evidence type="ECO:0000313" key="2">
    <source>
        <dbReference type="EMBL" id="AFK17635.2"/>
    </source>
</evidence>
<feature type="domain" description="YprB ribonuclease H-like" evidence="1">
    <location>
        <begin position="324"/>
        <end position="507"/>
    </location>
</feature>
<evidence type="ECO:0000259" key="1">
    <source>
        <dbReference type="Pfam" id="PF13482"/>
    </source>
</evidence>
<sequence>METDICLQPSDLVGCRYRLVQASRHPGVAPTHNSQLRYERRMQAKEEARAFFPTGPSIGDPRNFLRIDIPPQGNITAEMVDAEAVETDPDAPWLATLEALAAQATIITNPVLLGEDNGRAWRVRLDALVRRSEGTYMPILISNHRIARPHHQKTIKVMATSRLGLGTPYSAHFKLKHHAADSYTLALASRALDRLGVGSSRAGLIGQDRELVFLLNTDFFQQGLDVALAVLDPEHARRVKECASCRYWDFCEQELRASDDLSLFLSGDRGDPYRERGITTVDELVDANLGAPSQLARAWRDGVDILRKSPDVTFPRFDIEIDIDVEAYLDQGAYLWGTYDGEEYRPFVTWEGLGDESEAQGFAKMWAWLKQRRNAAIAAGKTIGVFCYSSHGENHWLKFSARRFHGRYEGVPSEAEVSQFIASDEWQDVFVAVKKQLAGPKGLGLKVVAPAAGFHWDAEDVDGETSVHLYREATGDVVGADCEAARATLLSYNGDDCKATAAVRRWLSEGAPGVPALENG</sequence>
<proteinExistence type="predicted"/>
<dbReference type="Proteomes" id="UP000006465">
    <property type="component" value="Chromosome"/>
</dbReference>
<name>A0AAU8PUE2_CORPS</name>
<reference evidence="2 3" key="1">
    <citation type="journal article" date="2013" name="J. Biotechnol.">
        <title>Genome sequence of Corynebacterium pseudotuberculosis biovar equi strain 258 and prediction of antigenic targets to improve biotechnological vaccine production.</title>
        <authorList>
            <person name="Soares S.C."/>
            <person name="Trost E."/>
            <person name="Ramos R.T."/>
            <person name="Carneiro A.R."/>
            <person name="Santos A.R."/>
            <person name="Pinto A.C."/>
            <person name="Barbosa E."/>
            <person name="Aburjaile F."/>
            <person name="Ali A."/>
            <person name="Diniz C.A."/>
            <person name="Hassan S.S."/>
            <person name="Fiaux K."/>
            <person name="Guimaraes L.C."/>
            <person name="Bakhtiar S.M."/>
            <person name="Pereira U."/>
            <person name="Almeida S.S."/>
            <person name="Abreu V.A."/>
            <person name="Rocha F.S."/>
            <person name="Dorella F.A."/>
            <person name="Miyoshi A."/>
            <person name="Silva A."/>
            <person name="Azevedo V."/>
            <person name="Tauch A."/>
        </authorList>
    </citation>
    <scope>NUCLEOTIDE SEQUENCE [LARGE SCALE GENOMIC DNA]</scope>
    <source>
        <strain evidence="2 3">258</strain>
    </source>
</reference>
<accession>A0AAU8PUE2</accession>